<dbReference type="AlphaFoldDB" id="A0A427YWX4"/>
<dbReference type="EMBL" id="RSCD01000001">
    <property type="protein sequence ID" value="RSH95461.1"/>
    <property type="molecule type" value="Genomic_DNA"/>
</dbReference>
<dbReference type="Proteomes" id="UP000279259">
    <property type="component" value="Unassembled WGS sequence"/>
</dbReference>
<comment type="caution">
    <text evidence="1">The sequence shown here is derived from an EMBL/GenBank/DDBJ whole genome shotgun (WGS) entry which is preliminary data.</text>
</comment>
<evidence type="ECO:0000313" key="1">
    <source>
        <dbReference type="EMBL" id="RSH95461.1"/>
    </source>
</evidence>
<reference evidence="1 2" key="1">
    <citation type="submission" date="2018-11" db="EMBL/GenBank/DDBJ databases">
        <title>Genome sequence of Saitozyma podzolica DSM 27192.</title>
        <authorList>
            <person name="Aliyu H."/>
            <person name="Gorte O."/>
            <person name="Ochsenreither K."/>
        </authorList>
    </citation>
    <scope>NUCLEOTIDE SEQUENCE [LARGE SCALE GENOMIC DNA]</scope>
    <source>
        <strain evidence="1 2">DSM 27192</strain>
    </source>
</reference>
<name>A0A427YWX4_9TREE</name>
<organism evidence="1 2">
    <name type="scientific">Saitozyma podzolica</name>
    <dbReference type="NCBI Taxonomy" id="1890683"/>
    <lineage>
        <taxon>Eukaryota</taxon>
        <taxon>Fungi</taxon>
        <taxon>Dikarya</taxon>
        <taxon>Basidiomycota</taxon>
        <taxon>Agaricomycotina</taxon>
        <taxon>Tremellomycetes</taxon>
        <taxon>Tremellales</taxon>
        <taxon>Trimorphomycetaceae</taxon>
        <taxon>Saitozyma</taxon>
    </lineage>
</organism>
<dbReference type="InterPro" id="IPR032675">
    <property type="entry name" value="LRR_dom_sf"/>
</dbReference>
<dbReference type="OrthoDB" id="550575at2759"/>
<evidence type="ECO:0000313" key="2">
    <source>
        <dbReference type="Proteomes" id="UP000279259"/>
    </source>
</evidence>
<protein>
    <submittedName>
        <fullName evidence="1">Uncharacterized protein</fullName>
    </submittedName>
</protein>
<keyword evidence="2" id="KW-1185">Reference proteome</keyword>
<sequence length="252" mass="27888">MAGLTSVFDGRDGIEAELGRMLKSMPLLERLDLDSEGTHEDISDSTIDVLIPGKFAEDVALGKELVELRIGYSKTISGEALVRLIRGCPKLKILEADNMNATNAVMREFVRRRGSADATLSLVDCRTITPQAYNALAPSTRARRGWTGHAAIPFGYEQASRGPDVDWVPVGDGDFTDKPVLKTFFSWRRVGVPPGWREALRAAEQGEDEEVQEPDRARKRIAMMRSASGSGRRGGWWRADDEFDERSSCAIM</sequence>
<proteinExistence type="predicted"/>
<dbReference type="Gene3D" id="3.80.10.10">
    <property type="entry name" value="Ribonuclease Inhibitor"/>
    <property type="match status" value="1"/>
</dbReference>
<gene>
    <name evidence="1" type="ORF">EHS25_000553</name>
</gene>
<accession>A0A427YWX4</accession>